<accession>A0ABY7ALZ5</accession>
<dbReference type="RefSeq" id="WP_268074622.1">
    <property type="nucleotide sequence ID" value="NZ_CP109965.1"/>
</dbReference>
<sequence length="316" mass="35798">MDLTNRLLIFLEVVEQGSFSKAAKRRNIDRSVVSKQISKLESSLGVRLLNRSTRSFSLTAAGAEMVKKAEEIRYLLRETIQISENFHTEPKGLLRLTSSSILGKRYIQPVINEFQKKYPQVDIELRLEDRLVDVISEGYDLAFRAGPQKDSNLISRPIAPIRVLIVASPEFIKTYGEPKTMEELAKLPAATYAGETRRMIEMPYITENGEEVSINMRCVFQANDGELILSKALSGTAYAPIPSFVIGQEILKGELVPLLKHVKLPNYYSINAVYPHRGLPVRSQLFLDAVIEYIGKDKPLWEKNIPEFDNMYGYQA</sequence>
<keyword evidence="7" id="KW-1185">Reference proteome</keyword>
<dbReference type="InterPro" id="IPR058163">
    <property type="entry name" value="LysR-type_TF_proteobact-type"/>
</dbReference>
<dbReference type="Gene3D" id="1.10.10.10">
    <property type="entry name" value="Winged helix-like DNA-binding domain superfamily/Winged helix DNA-binding domain"/>
    <property type="match status" value="1"/>
</dbReference>
<keyword evidence="3" id="KW-0238">DNA-binding</keyword>
<organism evidence="6 7">
    <name type="scientific">Catenovulum adriaticum</name>
    <dbReference type="NCBI Taxonomy" id="2984846"/>
    <lineage>
        <taxon>Bacteria</taxon>
        <taxon>Pseudomonadati</taxon>
        <taxon>Pseudomonadota</taxon>
        <taxon>Gammaproteobacteria</taxon>
        <taxon>Alteromonadales</taxon>
        <taxon>Alteromonadaceae</taxon>
        <taxon>Catenovulum</taxon>
    </lineage>
</organism>
<reference evidence="6" key="1">
    <citation type="submission" date="2022-10" db="EMBL/GenBank/DDBJ databases">
        <title>Catenovulum adriacola sp. nov. isolated in the Harbour of Susak.</title>
        <authorList>
            <person name="Schoch T."/>
            <person name="Reich S.J."/>
            <person name="Stoeferle S."/>
            <person name="Flaiz M."/>
            <person name="Kazda M."/>
            <person name="Riedel C.U."/>
            <person name="Duerre P."/>
        </authorList>
    </citation>
    <scope>NUCLEOTIDE SEQUENCE</scope>
    <source>
        <strain evidence="6">TS8</strain>
    </source>
</reference>
<dbReference type="InterPro" id="IPR005119">
    <property type="entry name" value="LysR_subst-bd"/>
</dbReference>
<evidence type="ECO:0000256" key="4">
    <source>
        <dbReference type="ARBA" id="ARBA00023163"/>
    </source>
</evidence>
<evidence type="ECO:0000256" key="1">
    <source>
        <dbReference type="ARBA" id="ARBA00009437"/>
    </source>
</evidence>
<dbReference type="InterPro" id="IPR000847">
    <property type="entry name" value="LysR_HTH_N"/>
</dbReference>
<dbReference type="SUPFAM" id="SSF53850">
    <property type="entry name" value="Periplasmic binding protein-like II"/>
    <property type="match status" value="1"/>
</dbReference>
<evidence type="ECO:0000256" key="3">
    <source>
        <dbReference type="ARBA" id="ARBA00023125"/>
    </source>
</evidence>
<protein>
    <submittedName>
        <fullName evidence="6">LysR family transcriptional regulator</fullName>
    </submittedName>
</protein>
<evidence type="ECO:0000313" key="6">
    <source>
        <dbReference type="EMBL" id="WAJ70320.1"/>
    </source>
</evidence>
<dbReference type="PANTHER" id="PTHR30537:SF5">
    <property type="entry name" value="HTH-TYPE TRANSCRIPTIONAL ACTIVATOR TTDR-RELATED"/>
    <property type="match status" value="1"/>
</dbReference>
<keyword evidence="4" id="KW-0804">Transcription</keyword>
<dbReference type="SUPFAM" id="SSF46785">
    <property type="entry name" value="Winged helix' DNA-binding domain"/>
    <property type="match status" value="1"/>
</dbReference>
<evidence type="ECO:0000313" key="7">
    <source>
        <dbReference type="Proteomes" id="UP001163726"/>
    </source>
</evidence>
<dbReference type="InterPro" id="IPR036390">
    <property type="entry name" value="WH_DNA-bd_sf"/>
</dbReference>
<dbReference type="PROSITE" id="PS50931">
    <property type="entry name" value="HTH_LYSR"/>
    <property type="match status" value="1"/>
</dbReference>
<gene>
    <name evidence="6" type="ORF">OLW01_00450</name>
</gene>
<dbReference type="Proteomes" id="UP001163726">
    <property type="component" value="Chromosome"/>
</dbReference>
<dbReference type="PANTHER" id="PTHR30537">
    <property type="entry name" value="HTH-TYPE TRANSCRIPTIONAL REGULATOR"/>
    <property type="match status" value="1"/>
</dbReference>
<feature type="domain" description="HTH lysR-type" evidence="5">
    <location>
        <begin position="1"/>
        <end position="59"/>
    </location>
</feature>
<dbReference type="EMBL" id="CP109965">
    <property type="protein sequence ID" value="WAJ70320.1"/>
    <property type="molecule type" value="Genomic_DNA"/>
</dbReference>
<keyword evidence="2" id="KW-0805">Transcription regulation</keyword>
<dbReference type="Pfam" id="PF00126">
    <property type="entry name" value="HTH_1"/>
    <property type="match status" value="1"/>
</dbReference>
<dbReference type="Pfam" id="PF03466">
    <property type="entry name" value="LysR_substrate"/>
    <property type="match status" value="1"/>
</dbReference>
<dbReference type="InterPro" id="IPR036388">
    <property type="entry name" value="WH-like_DNA-bd_sf"/>
</dbReference>
<proteinExistence type="inferred from homology"/>
<evidence type="ECO:0000259" key="5">
    <source>
        <dbReference type="PROSITE" id="PS50931"/>
    </source>
</evidence>
<dbReference type="CDD" id="cd08422">
    <property type="entry name" value="PBP2_CrgA_like"/>
    <property type="match status" value="1"/>
</dbReference>
<dbReference type="Gene3D" id="3.40.190.290">
    <property type="match status" value="1"/>
</dbReference>
<name>A0ABY7ALZ5_9ALTE</name>
<comment type="similarity">
    <text evidence="1">Belongs to the LysR transcriptional regulatory family.</text>
</comment>
<evidence type="ECO:0000256" key="2">
    <source>
        <dbReference type="ARBA" id="ARBA00023015"/>
    </source>
</evidence>